<evidence type="ECO:0000256" key="3">
    <source>
        <dbReference type="ARBA" id="ARBA00022729"/>
    </source>
</evidence>
<dbReference type="InterPro" id="IPR002223">
    <property type="entry name" value="Kunitz_BPTI"/>
</dbReference>
<feature type="domain" description="BPTI/Kunitz inhibitor" evidence="6">
    <location>
        <begin position="31"/>
        <end position="81"/>
    </location>
</feature>
<keyword evidence="5" id="KW-0393">Immunoglobulin domain</keyword>
<evidence type="ECO:0000256" key="5">
    <source>
        <dbReference type="ARBA" id="ARBA00023319"/>
    </source>
</evidence>
<evidence type="ECO:0000259" key="7">
    <source>
        <dbReference type="PROSITE" id="PS51390"/>
    </source>
</evidence>
<dbReference type="InterPro" id="IPR036645">
    <property type="entry name" value="Elafin-like_sf"/>
</dbReference>
<evidence type="ECO:0000256" key="2">
    <source>
        <dbReference type="ARBA" id="ARBA00022525"/>
    </source>
</evidence>
<dbReference type="Proteomes" id="UP000887565">
    <property type="component" value="Unplaced"/>
</dbReference>
<dbReference type="InterPro" id="IPR036880">
    <property type="entry name" value="Kunitz_BPTI_sf"/>
</dbReference>
<dbReference type="PROSITE" id="PS51390">
    <property type="entry name" value="WAP"/>
    <property type="match status" value="1"/>
</dbReference>
<evidence type="ECO:0000256" key="4">
    <source>
        <dbReference type="ARBA" id="ARBA00023157"/>
    </source>
</evidence>
<evidence type="ECO:0000259" key="6">
    <source>
        <dbReference type="PROSITE" id="PS50279"/>
    </source>
</evidence>
<dbReference type="AlphaFoldDB" id="A0A915KL08"/>
<feature type="domain" description="WAP" evidence="7">
    <location>
        <begin position="117"/>
        <end position="167"/>
    </location>
</feature>
<dbReference type="SMART" id="SM00131">
    <property type="entry name" value="KU"/>
    <property type="match status" value="1"/>
</dbReference>
<dbReference type="Gene3D" id="4.10.410.10">
    <property type="entry name" value="Pancreatic trypsin inhibitor Kunitz domain"/>
    <property type="match status" value="1"/>
</dbReference>
<name>A0A915KL08_ROMCU</name>
<dbReference type="Gene3D" id="4.10.75.10">
    <property type="entry name" value="Elafin-like"/>
    <property type="match status" value="1"/>
</dbReference>
<keyword evidence="4" id="KW-1015">Disulfide bond</keyword>
<dbReference type="WBParaSite" id="nRc.2.0.1.t39522-RA">
    <property type="protein sequence ID" value="nRc.2.0.1.t39522-RA"/>
    <property type="gene ID" value="nRc.2.0.1.g39522"/>
</dbReference>
<dbReference type="InterPro" id="IPR008197">
    <property type="entry name" value="WAP_dom"/>
</dbReference>
<comment type="subcellular location">
    <subcellularLocation>
        <location evidence="1">Secreted</location>
    </subcellularLocation>
</comment>
<sequence length="171" mass="19634">MLTINASTELAEFATNHVYSILTALNYNNVCKQPIERGFCKMYYRSYGYNTTTERCQQFAFGGCDGNENNFETERGCERVCVRKKPCRIRRLRKPRPGCRLEMKIDDRDCPQYKLVCDVKLWSCPTKINDIRYKNACTTECGRTEARCKGGKKCCKIGCSTICVPPVFGKQ</sequence>
<dbReference type="Pfam" id="PF00014">
    <property type="entry name" value="Kunitz_BPTI"/>
    <property type="match status" value="1"/>
</dbReference>
<evidence type="ECO:0000313" key="8">
    <source>
        <dbReference type="Proteomes" id="UP000887565"/>
    </source>
</evidence>
<dbReference type="PROSITE" id="PS50279">
    <property type="entry name" value="BPTI_KUNITZ_2"/>
    <property type="match status" value="1"/>
</dbReference>
<dbReference type="SUPFAM" id="SSF57362">
    <property type="entry name" value="BPTI-like"/>
    <property type="match status" value="1"/>
</dbReference>
<reference evidence="9" key="1">
    <citation type="submission" date="2022-11" db="UniProtKB">
        <authorList>
            <consortium name="WormBaseParasite"/>
        </authorList>
    </citation>
    <scope>IDENTIFICATION</scope>
</reference>
<keyword evidence="3" id="KW-0732">Signal</keyword>
<accession>A0A915KL08</accession>
<dbReference type="GO" id="GO:0048019">
    <property type="term" value="F:receptor antagonist activity"/>
    <property type="evidence" value="ECO:0007669"/>
    <property type="project" value="TreeGrafter"/>
</dbReference>
<dbReference type="Pfam" id="PF00095">
    <property type="entry name" value="WAP"/>
    <property type="match status" value="1"/>
</dbReference>
<dbReference type="OMA" id="NACTTEC"/>
<dbReference type="PANTHER" id="PTHR45938">
    <property type="entry name" value="ACP24A4-RELATED"/>
    <property type="match status" value="1"/>
</dbReference>
<dbReference type="GO" id="GO:0004867">
    <property type="term" value="F:serine-type endopeptidase inhibitor activity"/>
    <property type="evidence" value="ECO:0007669"/>
    <property type="project" value="InterPro"/>
</dbReference>
<dbReference type="GO" id="GO:0050431">
    <property type="term" value="F:transforming growth factor beta binding"/>
    <property type="evidence" value="ECO:0007669"/>
    <property type="project" value="TreeGrafter"/>
</dbReference>
<dbReference type="InterPro" id="IPR020901">
    <property type="entry name" value="Prtase_inh_Kunz-CS"/>
</dbReference>
<dbReference type="CDD" id="cd00109">
    <property type="entry name" value="Kunitz-type"/>
    <property type="match status" value="1"/>
</dbReference>
<dbReference type="GO" id="GO:0005615">
    <property type="term" value="C:extracellular space"/>
    <property type="evidence" value="ECO:0007669"/>
    <property type="project" value="TreeGrafter"/>
</dbReference>
<protein>
    <submittedName>
        <fullName evidence="9">BPTI/Kunitz inhibitor domain-containing protein</fullName>
    </submittedName>
</protein>
<keyword evidence="8" id="KW-1185">Reference proteome</keyword>
<evidence type="ECO:0000313" key="9">
    <source>
        <dbReference type="WBParaSite" id="nRc.2.0.1.t39522-RA"/>
    </source>
</evidence>
<proteinExistence type="predicted"/>
<dbReference type="PRINTS" id="PR00759">
    <property type="entry name" value="BASICPTASE"/>
</dbReference>
<keyword evidence="2" id="KW-0964">Secreted</keyword>
<evidence type="ECO:0000256" key="1">
    <source>
        <dbReference type="ARBA" id="ARBA00004613"/>
    </source>
</evidence>
<dbReference type="PROSITE" id="PS00280">
    <property type="entry name" value="BPTI_KUNITZ_1"/>
    <property type="match status" value="1"/>
</dbReference>
<dbReference type="PANTHER" id="PTHR45938:SF11">
    <property type="entry name" value="WAP, KAZAL, IMMUNOGLOBULIN, KUNITZ AND NTR DOMAIN-CONTAINING PROTEIN 2-LIKE"/>
    <property type="match status" value="1"/>
</dbReference>
<organism evidence="8 9">
    <name type="scientific">Romanomermis culicivorax</name>
    <name type="common">Nematode worm</name>
    <dbReference type="NCBI Taxonomy" id="13658"/>
    <lineage>
        <taxon>Eukaryota</taxon>
        <taxon>Metazoa</taxon>
        <taxon>Ecdysozoa</taxon>
        <taxon>Nematoda</taxon>
        <taxon>Enoplea</taxon>
        <taxon>Dorylaimia</taxon>
        <taxon>Mermithida</taxon>
        <taxon>Mermithoidea</taxon>
        <taxon>Mermithidae</taxon>
        <taxon>Romanomermis</taxon>
    </lineage>
</organism>